<keyword evidence="11" id="KW-0411">Iron-sulfur</keyword>
<comment type="caution">
    <text evidence="16">The sequence shown here is derived from an EMBL/GenBank/DDBJ whole genome shotgun (WGS) entry which is preliminary data.</text>
</comment>
<dbReference type="CDD" id="cd00713">
    <property type="entry name" value="GltS"/>
    <property type="match status" value="1"/>
</dbReference>
<dbReference type="CDD" id="cd02808">
    <property type="entry name" value="GltS_FMN"/>
    <property type="match status" value="1"/>
</dbReference>
<comment type="cofactor">
    <cofactor evidence="1">
        <name>FMN</name>
        <dbReference type="ChEBI" id="CHEBI:58210"/>
    </cofactor>
</comment>
<dbReference type="PANTHER" id="PTHR11938:SF133">
    <property type="entry name" value="GLUTAMATE SYNTHASE (NADH)"/>
    <property type="match status" value="1"/>
</dbReference>
<dbReference type="SUPFAM" id="SSF51395">
    <property type="entry name" value="FMN-linked oxidoreductases"/>
    <property type="match status" value="1"/>
</dbReference>
<comment type="cofactor">
    <cofactor evidence="2">
        <name>[3Fe-4S] cluster</name>
        <dbReference type="ChEBI" id="CHEBI:21137"/>
    </cofactor>
</comment>
<dbReference type="Gene3D" id="2.160.20.60">
    <property type="entry name" value="Glutamate synthase, alpha subunit, C-terminal domain"/>
    <property type="match status" value="1"/>
</dbReference>
<name>A0A3D4V9S3_9BACT</name>
<dbReference type="Gene3D" id="3.60.20.10">
    <property type="entry name" value="Glutamine Phosphoribosylpyrophosphate, subunit 1, domain 1"/>
    <property type="match status" value="1"/>
</dbReference>
<dbReference type="InterPro" id="IPR017932">
    <property type="entry name" value="GATase_2_dom"/>
</dbReference>
<evidence type="ECO:0000259" key="15">
    <source>
        <dbReference type="PROSITE" id="PS51278"/>
    </source>
</evidence>
<accession>A0A3D4V9S3</accession>
<evidence type="ECO:0000256" key="10">
    <source>
        <dbReference type="ARBA" id="ARBA00023004"/>
    </source>
</evidence>
<evidence type="ECO:0000256" key="3">
    <source>
        <dbReference type="ARBA" id="ARBA00009716"/>
    </source>
</evidence>
<dbReference type="GO" id="GO:0046872">
    <property type="term" value="F:metal ion binding"/>
    <property type="evidence" value="ECO:0007669"/>
    <property type="project" value="UniProtKB-KW"/>
</dbReference>
<evidence type="ECO:0000256" key="12">
    <source>
        <dbReference type="ARBA" id="ARBA00023164"/>
    </source>
</evidence>
<proteinExistence type="inferred from homology"/>
<evidence type="ECO:0000313" key="17">
    <source>
        <dbReference type="Proteomes" id="UP000264071"/>
    </source>
</evidence>
<comment type="similarity">
    <text evidence="3">Belongs to the glutamate synthase family.</text>
</comment>
<dbReference type="InterPro" id="IPR013785">
    <property type="entry name" value="Aldolase_TIM"/>
</dbReference>
<dbReference type="PANTHER" id="PTHR11938">
    <property type="entry name" value="FAD NADPH DEHYDROGENASE/OXIDOREDUCTASE"/>
    <property type="match status" value="1"/>
</dbReference>
<evidence type="ECO:0000256" key="7">
    <source>
        <dbReference type="ARBA" id="ARBA00022723"/>
    </source>
</evidence>
<evidence type="ECO:0000313" key="16">
    <source>
        <dbReference type="EMBL" id="HCT57869.1"/>
    </source>
</evidence>
<dbReference type="Pfam" id="PF00310">
    <property type="entry name" value="GATase_2"/>
    <property type="match status" value="1"/>
</dbReference>
<dbReference type="SUPFAM" id="SSF69336">
    <property type="entry name" value="Alpha subunit of glutamate synthase, C-terminal domain"/>
    <property type="match status" value="1"/>
</dbReference>
<dbReference type="Gene3D" id="3.20.20.70">
    <property type="entry name" value="Aldolase class I"/>
    <property type="match status" value="2"/>
</dbReference>
<evidence type="ECO:0000256" key="2">
    <source>
        <dbReference type="ARBA" id="ARBA00001927"/>
    </source>
</evidence>
<keyword evidence="9" id="KW-0560">Oxidoreductase</keyword>
<dbReference type="GO" id="GO:0019676">
    <property type="term" value="P:ammonia assimilation cycle"/>
    <property type="evidence" value="ECO:0007669"/>
    <property type="project" value="TreeGrafter"/>
</dbReference>
<dbReference type="EMBL" id="DPIY01000010">
    <property type="protein sequence ID" value="HCT57869.1"/>
    <property type="molecule type" value="Genomic_DNA"/>
</dbReference>
<keyword evidence="12" id="KW-0314">Glutamate biosynthesis</keyword>
<dbReference type="InterPro" id="IPR006982">
    <property type="entry name" value="Glu_synth_centr_N"/>
</dbReference>
<keyword evidence="7" id="KW-0479">Metal-binding</keyword>
<keyword evidence="10" id="KW-0408">Iron</keyword>
<evidence type="ECO:0000256" key="4">
    <source>
        <dbReference type="ARBA" id="ARBA00022605"/>
    </source>
</evidence>
<dbReference type="SUPFAM" id="SSF56235">
    <property type="entry name" value="N-terminal nucleophile aminohydrolases (Ntn hydrolases)"/>
    <property type="match status" value="1"/>
</dbReference>
<evidence type="ECO:0000256" key="8">
    <source>
        <dbReference type="ARBA" id="ARBA00022962"/>
    </source>
</evidence>
<evidence type="ECO:0000256" key="9">
    <source>
        <dbReference type="ARBA" id="ARBA00023002"/>
    </source>
</evidence>
<evidence type="ECO:0000256" key="13">
    <source>
        <dbReference type="ARBA" id="ARBA00023291"/>
    </source>
</evidence>
<keyword evidence="13" id="KW-0003">3Fe-4S</keyword>
<reference evidence="16 17" key="1">
    <citation type="journal article" date="2018" name="Nat. Biotechnol.">
        <title>A standardized bacterial taxonomy based on genome phylogeny substantially revises the tree of life.</title>
        <authorList>
            <person name="Parks D.H."/>
            <person name="Chuvochina M."/>
            <person name="Waite D.W."/>
            <person name="Rinke C."/>
            <person name="Skarshewski A."/>
            <person name="Chaumeil P.A."/>
            <person name="Hugenholtz P."/>
        </authorList>
    </citation>
    <scope>NUCLEOTIDE SEQUENCE [LARGE SCALE GENOMIC DNA]</scope>
    <source>
        <strain evidence="16">UBA8844</strain>
    </source>
</reference>
<evidence type="ECO:0000256" key="14">
    <source>
        <dbReference type="ARBA" id="ARBA00029440"/>
    </source>
</evidence>
<dbReference type="InterPro" id="IPR036485">
    <property type="entry name" value="Glu_synth_asu_C_sf"/>
</dbReference>
<keyword evidence="4" id="KW-0028">Amino-acid biosynthesis</keyword>
<dbReference type="InterPro" id="IPR002932">
    <property type="entry name" value="Glu_synthdom"/>
</dbReference>
<keyword evidence="5" id="KW-0285">Flavoprotein</keyword>
<evidence type="ECO:0000256" key="6">
    <source>
        <dbReference type="ARBA" id="ARBA00022643"/>
    </source>
</evidence>
<comment type="pathway">
    <text evidence="14">Amino-acid biosynthesis.</text>
</comment>
<keyword evidence="8" id="KW-0315">Glutamine amidotransferase</keyword>
<dbReference type="GO" id="GO:0015930">
    <property type="term" value="F:glutamate synthase activity"/>
    <property type="evidence" value="ECO:0007669"/>
    <property type="project" value="InterPro"/>
</dbReference>
<protein>
    <submittedName>
        <fullName evidence="16">Glutamate synthase large subunit</fullName>
    </submittedName>
</protein>
<dbReference type="Proteomes" id="UP000264071">
    <property type="component" value="Unassembled WGS sequence"/>
</dbReference>
<dbReference type="InterPro" id="IPR002489">
    <property type="entry name" value="Glu_synth_asu_C"/>
</dbReference>
<dbReference type="Pfam" id="PF04898">
    <property type="entry name" value="Glu_syn_central"/>
    <property type="match status" value="1"/>
</dbReference>
<dbReference type="NCBIfam" id="NF008730">
    <property type="entry name" value="PRK11750.1"/>
    <property type="match status" value="1"/>
</dbReference>
<evidence type="ECO:0000256" key="5">
    <source>
        <dbReference type="ARBA" id="ARBA00022630"/>
    </source>
</evidence>
<dbReference type="PROSITE" id="PS51278">
    <property type="entry name" value="GATASE_TYPE_2"/>
    <property type="match status" value="1"/>
</dbReference>
<dbReference type="InterPro" id="IPR029055">
    <property type="entry name" value="Ntn_hydrolases_N"/>
</dbReference>
<evidence type="ECO:0000256" key="1">
    <source>
        <dbReference type="ARBA" id="ARBA00001917"/>
    </source>
</evidence>
<dbReference type="InterPro" id="IPR050711">
    <property type="entry name" value="ET-N_metabolism_enzyme"/>
</dbReference>
<dbReference type="GO" id="GO:0006537">
    <property type="term" value="P:glutamate biosynthetic process"/>
    <property type="evidence" value="ECO:0007669"/>
    <property type="project" value="UniProtKB-KW"/>
</dbReference>
<feature type="domain" description="Glutamine amidotransferase type-2" evidence="15">
    <location>
        <begin position="79"/>
        <end position="473"/>
    </location>
</feature>
<dbReference type="Pfam" id="PF01645">
    <property type="entry name" value="Glu_synthase"/>
    <property type="match status" value="1"/>
</dbReference>
<dbReference type="GO" id="GO:0051538">
    <property type="term" value="F:3 iron, 4 sulfur cluster binding"/>
    <property type="evidence" value="ECO:0007669"/>
    <property type="project" value="UniProtKB-KW"/>
</dbReference>
<keyword evidence="6" id="KW-0288">FMN</keyword>
<evidence type="ECO:0000256" key="11">
    <source>
        <dbReference type="ARBA" id="ARBA00023014"/>
    </source>
</evidence>
<organism evidence="16 17">
    <name type="scientific">Gemmatimonas aurantiaca</name>
    <dbReference type="NCBI Taxonomy" id="173480"/>
    <lineage>
        <taxon>Bacteria</taxon>
        <taxon>Pseudomonadati</taxon>
        <taxon>Gemmatimonadota</taxon>
        <taxon>Gemmatimonadia</taxon>
        <taxon>Gemmatimonadales</taxon>
        <taxon>Gemmatimonadaceae</taxon>
        <taxon>Gemmatimonas</taxon>
    </lineage>
</organism>
<sequence>MLFRSSILTAACPEGFDSVVALLTAEGQAGFTAAAPAGDHGVLRAHRSPRSGLPMSAHRASGSVFDDSVGSPYAPRDACGVGFIARQSGERTHEVVSLAVEAAARLAHRGASATDSSADGAGLLTQIPRRLFILAASRLGIHLPADASIGVGMCFLPVEAHAREEAMSLVTDVLLGDGIPVLGWRDVPVRPDVLGPSARASMPAIAQILVSRPAASDDDAWERQLYLARREMEHRALARGLEPFYICSLSCRTVVYKGLLTGGQLGDFFPDLRDPAFETAIAVFHERYATNTMPRWELAQPFRMLGHNGEINTLWGNRNAMAMRGPLLDAPDFGSHAERLRDPIRPRGSDSASLDNALELLVRAGRSPVHAAMMLVPQAWEKYPDVEPVVKAFYEYHQCVIEPWDGPAAVAYSDGLQVAVSLDRNGLRPCRYKIRADGMVVAGSEVGIVDFDPRDVVETGKLGPGGVFLVDTAGKRIVRNLAAKREVATRRPYARWIAQHMSTLPTTDGTEPLVRSSDVLRATQGAFGYGHEDLRMVLEPMATSAAEVVWSMGDDAPLAVLSATTPPLYSFFRQRFAQVTNPPMDSLRESMVMSLRMHLGRRGSPLVEKSSYARMLRIEHPVLLPDEMASLRTFPDVPSATLDATYGAHSRPEALEAALDTLCRRAEVAARKGARLLIISDRKVSAERAPIPALLALGAIRQHLVRTGLRARVGLVVESGDAMEQHHMATLFGYGAEAVHPWLAMETVATLFAEAHGRSDTDAERPEPALAQSRYRTAVEKGLLKVLAKMGISTLSSYCGAQTFDALGLGADVIDRCFSGTASPLGGLTLREISEDVLLRHRRAYATDGTALTALPDHGRVRFRKDGETHAWAPRRAQSLQQAVGSARRAGVDPDEAWRTFAKNSEQATPSAVRDLLTVRLGTPIPIEDVEPMEAIRARFIASAMSLGALSPEAHETLTIAMNRMQARSNSGEGGEDIAAYADTTGDRRHSKIKQVASARFGVTTEYLVNAEELEIKIVQGAKPGEGGQLPGHKVTELIARLRHSTPGVGLISPPPHHDIYSIEDLAQLVHDLKTVNPRARVGVKLVAESGVGTVAAGVAKAFADYVLIAGHNGGTGASPLSSIKHAGSPWELGLAEAQQVLVANGLRHRVEVRVDGGLTNARDVIIAALLGAESYGFGTAPLVALGCDMARQCHLNTCPTGIATQREDLRAKFRGTPEHVIDYFSRLAEDVRTELALLGARSLTEIIGKVELLQRAERPELPRSTMLDLSQVLTAPRRSDEPRHRTAERNERHGLQVLDAQILADAATTLADGSPVAAQYAIRNHNLTVGARVAGALAERFGNAGLADGTLQLGFAGSAGQSFGAFSVRGMQLTLEGEANDYVGKGLSGGEITVRPFRLARYRGASHLNMILGNTVLYGATDGILCAAGQAGDRFGVRNSGACAVVEGVGNHACEYMTGGVVAVLGRAGRNFGAGMSNGVAYVFDEADTFASRLNHEMVLLAEPDAEDNTLLYLLLRLHLARTESARARWLLDDWDHQHVHWRKVKPRGAGEHVARIRERWITRLRARLSAEQGSSALGDRRTRVVEQSI</sequence>
<dbReference type="Pfam" id="PF01493">
    <property type="entry name" value="GXGXG"/>
    <property type="match status" value="1"/>
</dbReference>
<gene>
    <name evidence="16" type="ORF">DGD08_11765</name>
</gene>